<evidence type="ECO:0000313" key="3">
    <source>
        <dbReference type="Proteomes" id="UP000001056"/>
    </source>
</evidence>
<dbReference type="HOGENOM" id="CLU_2922431_0_0_1"/>
<dbReference type="OrthoDB" id="10636458at2759"/>
<dbReference type="InParanoid" id="Q2HF46"/>
<reference evidence="3" key="1">
    <citation type="journal article" date="2015" name="Genome Announc.">
        <title>Draft genome sequence of the cellulolytic fungus Chaetomium globosum.</title>
        <authorList>
            <person name="Cuomo C.A."/>
            <person name="Untereiner W.A."/>
            <person name="Ma L.-J."/>
            <person name="Grabherr M."/>
            <person name="Birren B.W."/>
        </authorList>
    </citation>
    <scope>NUCLEOTIDE SEQUENCE [LARGE SCALE GENOMIC DNA]</scope>
    <source>
        <strain evidence="3">ATCC 6205 / CBS 148.51 / DSM 1962 / NBRC 6347 / NRRL 1970</strain>
    </source>
</reference>
<dbReference type="Proteomes" id="UP000001056">
    <property type="component" value="Unassembled WGS sequence"/>
</dbReference>
<evidence type="ECO:0000313" key="2">
    <source>
        <dbReference type="EMBL" id="EAQ92923.1"/>
    </source>
</evidence>
<dbReference type="RefSeq" id="XP_001220379.1">
    <property type="nucleotide sequence ID" value="XM_001220378.1"/>
</dbReference>
<gene>
    <name evidence="2" type="ORF">CHGG_01158</name>
</gene>
<dbReference type="VEuPathDB" id="FungiDB:CHGG_01158"/>
<keyword evidence="3" id="KW-1185">Reference proteome</keyword>
<evidence type="ECO:0000256" key="1">
    <source>
        <dbReference type="SAM" id="MobiDB-lite"/>
    </source>
</evidence>
<sequence length="61" mass="6685">MSSSHWRHADTGVDTTGSSVHGRRAMLGSGAGLWQRASCGRRPTPFGLIWPCVVKTQFTRQ</sequence>
<dbReference type="AlphaFoldDB" id="Q2HF46"/>
<dbReference type="EMBL" id="CH408029">
    <property type="protein sequence ID" value="EAQ92923.1"/>
    <property type="molecule type" value="Genomic_DNA"/>
</dbReference>
<name>Q2HF46_CHAGB</name>
<feature type="region of interest" description="Disordered" evidence="1">
    <location>
        <begin position="1"/>
        <end position="24"/>
    </location>
</feature>
<proteinExistence type="predicted"/>
<accession>Q2HF46</accession>
<protein>
    <submittedName>
        <fullName evidence="2">Uncharacterized protein</fullName>
    </submittedName>
</protein>
<organism evidence="2 3">
    <name type="scientific">Chaetomium globosum (strain ATCC 6205 / CBS 148.51 / DSM 1962 / NBRC 6347 / NRRL 1970)</name>
    <name type="common">Soil fungus</name>
    <dbReference type="NCBI Taxonomy" id="306901"/>
    <lineage>
        <taxon>Eukaryota</taxon>
        <taxon>Fungi</taxon>
        <taxon>Dikarya</taxon>
        <taxon>Ascomycota</taxon>
        <taxon>Pezizomycotina</taxon>
        <taxon>Sordariomycetes</taxon>
        <taxon>Sordariomycetidae</taxon>
        <taxon>Sordariales</taxon>
        <taxon>Chaetomiaceae</taxon>
        <taxon>Chaetomium</taxon>
    </lineage>
</organism>
<dbReference type="GeneID" id="4387657"/>